<sequence length="153" mass="17901">MEMVTHRGVQQFPVLVDALEELSTEELDAHYRKNKPEHETDEEHVEYTRNRIHQRVHYDLRAGKKNPLSDIYIYIYQRSNVRGYCVPARVSNRYFRGYDSFIYAIFTLMPCHLEIALSGLRARSVLSDRNTLRFSFSSIKRLNMDTCPGGGVI</sequence>
<reference evidence="1 2" key="1">
    <citation type="journal article" date="2014" name="Curr. Biol.">
        <title>The genome of the clonal raider ant Cerapachys biroi.</title>
        <authorList>
            <person name="Oxley P.R."/>
            <person name="Ji L."/>
            <person name="Fetter-Pruneda I."/>
            <person name="McKenzie S.K."/>
            <person name="Li C."/>
            <person name="Hu H."/>
            <person name="Zhang G."/>
            <person name="Kronauer D.J."/>
        </authorList>
    </citation>
    <scope>NUCLEOTIDE SEQUENCE [LARGE SCALE GENOMIC DNA]</scope>
</reference>
<proteinExistence type="predicted"/>
<evidence type="ECO:0000313" key="2">
    <source>
        <dbReference type="Proteomes" id="UP000053097"/>
    </source>
</evidence>
<accession>A0A026X214</accession>
<keyword evidence="2" id="KW-1185">Reference proteome</keyword>
<dbReference type="AlphaFoldDB" id="A0A026X214"/>
<gene>
    <name evidence="1" type="ORF">X777_03361</name>
</gene>
<dbReference type="EMBL" id="KK107021">
    <property type="protein sequence ID" value="EZA62327.1"/>
    <property type="molecule type" value="Genomic_DNA"/>
</dbReference>
<dbReference type="Proteomes" id="UP000053097">
    <property type="component" value="Unassembled WGS sequence"/>
</dbReference>
<evidence type="ECO:0000313" key="1">
    <source>
        <dbReference type="EMBL" id="EZA62327.1"/>
    </source>
</evidence>
<name>A0A026X214_OOCBI</name>
<protein>
    <submittedName>
        <fullName evidence="1">Uncharacterized protein</fullName>
    </submittedName>
</protein>
<organism evidence="1 2">
    <name type="scientific">Ooceraea biroi</name>
    <name type="common">Clonal raider ant</name>
    <name type="synonym">Cerapachys biroi</name>
    <dbReference type="NCBI Taxonomy" id="2015173"/>
    <lineage>
        <taxon>Eukaryota</taxon>
        <taxon>Metazoa</taxon>
        <taxon>Ecdysozoa</taxon>
        <taxon>Arthropoda</taxon>
        <taxon>Hexapoda</taxon>
        <taxon>Insecta</taxon>
        <taxon>Pterygota</taxon>
        <taxon>Neoptera</taxon>
        <taxon>Endopterygota</taxon>
        <taxon>Hymenoptera</taxon>
        <taxon>Apocrita</taxon>
        <taxon>Aculeata</taxon>
        <taxon>Formicoidea</taxon>
        <taxon>Formicidae</taxon>
        <taxon>Dorylinae</taxon>
        <taxon>Ooceraea</taxon>
    </lineage>
</organism>